<accession>A0A372NVB8</accession>
<keyword evidence="3" id="KW-0732">Signal</keyword>
<dbReference type="InterPro" id="IPR023650">
    <property type="entry name" value="Beta-lactam_class-A_AS"/>
</dbReference>
<feature type="domain" description="Beta-lactamase-related" evidence="4">
    <location>
        <begin position="42"/>
        <end position="336"/>
    </location>
</feature>
<dbReference type="InterPro" id="IPR001466">
    <property type="entry name" value="Beta-lactam-related"/>
</dbReference>
<dbReference type="PROSITE" id="PS00146">
    <property type="entry name" value="BETA_LACTAMASE_A"/>
    <property type="match status" value="1"/>
</dbReference>
<keyword evidence="2" id="KW-0472">Membrane</keyword>
<feature type="signal peptide" evidence="3">
    <location>
        <begin position="1"/>
        <end position="19"/>
    </location>
</feature>
<dbReference type="InterPro" id="IPR012338">
    <property type="entry name" value="Beta-lactam/transpept-like"/>
</dbReference>
<dbReference type="PANTHER" id="PTHR46825">
    <property type="entry name" value="D-ALANYL-D-ALANINE-CARBOXYPEPTIDASE/ENDOPEPTIDASE AMPH"/>
    <property type="match status" value="1"/>
</dbReference>
<gene>
    <name evidence="5" type="ORF">D0C36_16040</name>
</gene>
<organism evidence="5 6">
    <name type="scientific">Mucilaginibacter conchicola</name>
    <dbReference type="NCBI Taxonomy" id="2303333"/>
    <lineage>
        <taxon>Bacteria</taxon>
        <taxon>Pseudomonadati</taxon>
        <taxon>Bacteroidota</taxon>
        <taxon>Sphingobacteriia</taxon>
        <taxon>Sphingobacteriales</taxon>
        <taxon>Sphingobacteriaceae</taxon>
        <taxon>Mucilaginibacter</taxon>
    </lineage>
</organism>
<keyword evidence="5" id="KW-0378">Hydrolase</keyword>
<dbReference type="Gene3D" id="3.40.710.10">
    <property type="entry name" value="DD-peptidase/beta-lactamase superfamily"/>
    <property type="match status" value="1"/>
</dbReference>
<comment type="subcellular location">
    <subcellularLocation>
        <location evidence="1">Membrane</location>
    </subcellularLocation>
</comment>
<protein>
    <submittedName>
        <fullName evidence="5">Class A beta-lactamase-related serine hydrolase</fullName>
    </submittedName>
</protein>
<proteinExistence type="predicted"/>
<dbReference type="AlphaFoldDB" id="A0A372NVB8"/>
<evidence type="ECO:0000256" key="3">
    <source>
        <dbReference type="SAM" id="SignalP"/>
    </source>
</evidence>
<reference evidence="5 6" key="1">
    <citation type="submission" date="2018-08" db="EMBL/GenBank/DDBJ databases">
        <title>Mucilaginibacter sp. MYSH2.</title>
        <authorList>
            <person name="Seo T."/>
        </authorList>
    </citation>
    <scope>NUCLEOTIDE SEQUENCE [LARGE SCALE GENOMIC DNA]</scope>
    <source>
        <strain evidence="5 6">MYSH2</strain>
    </source>
</reference>
<evidence type="ECO:0000259" key="4">
    <source>
        <dbReference type="Pfam" id="PF00144"/>
    </source>
</evidence>
<dbReference type="EMBL" id="QWDC01000002">
    <property type="protein sequence ID" value="RFZ92901.1"/>
    <property type="molecule type" value="Genomic_DNA"/>
</dbReference>
<dbReference type="InterPro" id="IPR050491">
    <property type="entry name" value="AmpC-like"/>
</dbReference>
<dbReference type="RefSeq" id="WP_117392610.1">
    <property type="nucleotide sequence ID" value="NZ_QWDC01000002.1"/>
</dbReference>
<dbReference type="GO" id="GO:0016787">
    <property type="term" value="F:hydrolase activity"/>
    <property type="evidence" value="ECO:0007669"/>
    <property type="project" value="UniProtKB-KW"/>
</dbReference>
<evidence type="ECO:0000313" key="6">
    <source>
        <dbReference type="Proteomes" id="UP000264217"/>
    </source>
</evidence>
<evidence type="ECO:0000256" key="2">
    <source>
        <dbReference type="ARBA" id="ARBA00023136"/>
    </source>
</evidence>
<evidence type="ECO:0000256" key="1">
    <source>
        <dbReference type="ARBA" id="ARBA00004370"/>
    </source>
</evidence>
<evidence type="ECO:0000313" key="5">
    <source>
        <dbReference type="EMBL" id="RFZ92901.1"/>
    </source>
</evidence>
<dbReference type="OrthoDB" id="9798166at2"/>
<comment type="caution">
    <text evidence="5">The sequence shown here is derived from an EMBL/GenBank/DDBJ whole genome shotgun (WGS) entry which is preliminary data.</text>
</comment>
<dbReference type="GO" id="GO:0016020">
    <property type="term" value="C:membrane"/>
    <property type="evidence" value="ECO:0007669"/>
    <property type="project" value="UniProtKB-SubCell"/>
</dbReference>
<dbReference type="PANTHER" id="PTHR46825:SF11">
    <property type="entry name" value="PENICILLIN-BINDING PROTEIN 4"/>
    <property type="match status" value="1"/>
</dbReference>
<feature type="chain" id="PRO_5017067811" evidence="3">
    <location>
        <begin position="20"/>
        <end position="449"/>
    </location>
</feature>
<keyword evidence="6" id="KW-1185">Reference proteome</keyword>
<dbReference type="Pfam" id="PF00144">
    <property type="entry name" value="Beta-lactamase"/>
    <property type="match status" value="1"/>
</dbReference>
<name>A0A372NVB8_9SPHI</name>
<sequence length="449" mass="50633">MKKFIILLLALLPAGTVCAQHLPQRLDELLSAYASVHEFTGTVLVAKKGEVLLEKGYGSQNIRQRIPNSPATIFEIASVTKTFTAALILKLVEENKLSLDDRLSQYYPAYPHGESIRIRHLLTHTSGIYNYTENGDFMHERSGEPADERSMMALFEDQPLEFEPGKGWKYSNSGYQLLGYIITKVTGMTYQQAIRKYIFQPLQMTHSGFDFMHLDTLKAAKGYYDPGSGKIYTMVAPLIDSTVTLSAGSIYSTVNDLYKWHEGLQQNKVMNKESQELAYLPVRENYGYGWIIDSIYGKKVVAHSGGVFGFRSNFARVPEDDICVILLSNTETPALNEITRSVLAVLYQRSYQIPRNKQPVTLPGEKLRQYTGNYLERKRSLKIEIKLENGELIAYPYQGPRSALVATDDSHFFIKDQQGAEIGFTKDSTGKVRAMTFTINGETHLADKL</sequence>
<dbReference type="SUPFAM" id="SSF56601">
    <property type="entry name" value="beta-lactamase/transpeptidase-like"/>
    <property type="match status" value="1"/>
</dbReference>
<dbReference type="Proteomes" id="UP000264217">
    <property type="component" value="Unassembled WGS sequence"/>
</dbReference>